<proteinExistence type="predicted"/>
<evidence type="ECO:0000313" key="3">
    <source>
        <dbReference type="Proteomes" id="UP001221142"/>
    </source>
</evidence>
<protein>
    <submittedName>
        <fullName evidence="2">Uncharacterized protein</fullName>
    </submittedName>
</protein>
<organism evidence="2 3">
    <name type="scientific">Roridomyces roridus</name>
    <dbReference type="NCBI Taxonomy" id="1738132"/>
    <lineage>
        <taxon>Eukaryota</taxon>
        <taxon>Fungi</taxon>
        <taxon>Dikarya</taxon>
        <taxon>Basidiomycota</taxon>
        <taxon>Agaricomycotina</taxon>
        <taxon>Agaricomycetes</taxon>
        <taxon>Agaricomycetidae</taxon>
        <taxon>Agaricales</taxon>
        <taxon>Marasmiineae</taxon>
        <taxon>Mycenaceae</taxon>
        <taxon>Roridomyces</taxon>
    </lineage>
</organism>
<keyword evidence="3" id="KW-1185">Reference proteome</keyword>
<evidence type="ECO:0000313" key="2">
    <source>
        <dbReference type="EMBL" id="KAJ7647010.1"/>
    </source>
</evidence>
<feature type="compositionally biased region" description="Low complexity" evidence="1">
    <location>
        <begin position="125"/>
        <end position="148"/>
    </location>
</feature>
<name>A0AAD7CEP5_9AGAR</name>
<comment type="caution">
    <text evidence="2">The sequence shown here is derived from an EMBL/GenBank/DDBJ whole genome shotgun (WGS) entry which is preliminary data.</text>
</comment>
<dbReference type="EMBL" id="JARKIF010000002">
    <property type="protein sequence ID" value="KAJ7647010.1"/>
    <property type="molecule type" value="Genomic_DNA"/>
</dbReference>
<dbReference type="Proteomes" id="UP001221142">
    <property type="component" value="Unassembled WGS sequence"/>
</dbReference>
<accession>A0AAD7CEP5</accession>
<gene>
    <name evidence="2" type="ORF">FB45DRAFT_892081</name>
</gene>
<feature type="compositionally biased region" description="Polar residues" evidence="1">
    <location>
        <begin position="149"/>
        <end position="179"/>
    </location>
</feature>
<feature type="region of interest" description="Disordered" evidence="1">
    <location>
        <begin position="112"/>
        <end position="200"/>
    </location>
</feature>
<dbReference type="AlphaFoldDB" id="A0AAD7CEP5"/>
<feature type="region of interest" description="Disordered" evidence="1">
    <location>
        <begin position="436"/>
        <end position="458"/>
    </location>
</feature>
<sequence length="559" mass="61120">MDLLDSNLLPGPTFFPTLLAHVRELAPASLPLDAVVFQSVLRCLIAGEKHLLLRAREEDVRLVVKLAFLTLSSVFGLPTHKLKIRPRSASSAESGAPFLRSLFLPWSASVDSQDEGPLPKRNANRTRNNATWARSSSRNPRRSMSNPNELQGGTTRSNPFGDSHQYVPSSGSSATNLNPFRTAPKAPRGRAPLPHAFSDPTPLRSKLDALALQPCALVISGLENATMPSQRALSTVLAERRVVLDDEDGDEVWNLPDGFIMIYVCPMDAHERPAIHKTLLDKFAMSVAVSPHQTTRSLLAASARNSGSYRGSPALHSPPLPVTPTSTPPFLTQPLPPHGHRYSYHHLQEPPLVSPELLQQLRRSFHRTHISPALNIYACDLFSAARHHPQLDATLLTAKTIRDAVELARAGRVIGGDLTGMELVRDDATFLANHGNSPTKNVGDHDDDSPLAAPGNGHAHRYQPIEVVVEETDSASTPVQTTEHQMRRAWDAVLEVSEADIARIVPRVMTHRVRVRDGPQSEILGSAMFPAVGDDREEMPAGIARTTIKEILVRILAEV</sequence>
<evidence type="ECO:0000256" key="1">
    <source>
        <dbReference type="SAM" id="MobiDB-lite"/>
    </source>
</evidence>
<reference evidence="2" key="1">
    <citation type="submission" date="2023-03" db="EMBL/GenBank/DDBJ databases">
        <title>Massive genome expansion in bonnet fungi (Mycena s.s.) driven by repeated elements and novel gene families across ecological guilds.</title>
        <authorList>
            <consortium name="Lawrence Berkeley National Laboratory"/>
            <person name="Harder C.B."/>
            <person name="Miyauchi S."/>
            <person name="Viragh M."/>
            <person name="Kuo A."/>
            <person name="Thoen E."/>
            <person name="Andreopoulos B."/>
            <person name="Lu D."/>
            <person name="Skrede I."/>
            <person name="Drula E."/>
            <person name="Henrissat B."/>
            <person name="Morin E."/>
            <person name="Kohler A."/>
            <person name="Barry K."/>
            <person name="LaButti K."/>
            <person name="Morin E."/>
            <person name="Salamov A."/>
            <person name="Lipzen A."/>
            <person name="Mereny Z."/>
            <person name="Hegedus B."/>
            <person name="Baldrian P."/>
            <person name="Stursova M."/>
            <person name="Weitz H."/>
            <person name="Taylor A."/>
            <person name="Grigoriev I.V."/>
            <person name="Nagy L.G."/>
            <person name="Martin F."/>
            <person name="Kauserud H."/>
        </authorList>
    </citation>
    <scope>NUCLEOTIDE SEQUENCE</scope>
    <source>
        <strain evidence="2">9284</strain>
    </source>
</reference>